<dbReference type="AlphaFoldDB" id="A0A7C2ULH9"/>
<proteinExistence type="predicted"/>
<comment type="caution">
    <text evidence="1">The sequence shown here is derived from an EMBL/GenBank/DDBJ whole genome shotgun (WGS) entry which is preliminary data.</text>
</comment>
<organism evidence="1">
    <name type="scientific">Fervidicoccus fontis</name>
    <dbReference type="NCBI Taxonomy" id="683846"/>
    <lineage>
        <taxon>Archaea</taxon>
        <taxon>Thermoproteota</taxon>
        <taxon>Thermoprotei</taxon>
        <taxon>Fervidicoccales</taxon>
        <taxon>Fervidicoccaceae</taxon>
        <taxon>Fervidicoccus</taxon>
    </lineage>
</organism>
<protein>
    <submittedName>
        <fullName evidence="1">DUF1641 domain-containing protein</fullName>
    </submittedName>
</protein>
<dbReference type="Pfam" id="PF07849">
    <property type="entry name" value="DUF1641"/>
    <property type="match status" value="1"/>
</dbReference>
<sequence>MVEEKNSYQTTEKLISFLENNETEEAIANLMELLVIANKSGLLDLLKVMANEEVFESLLKYLLNANVLRLADKLDAYAELFDKAGTVLLSEEKERTGIGDLLKALGDPDVQRGLTKAIKLLKLIGSYKEK</sequence>
<gene>
    <name evidence="1" type="ORF">ENO36_03430</name>
</gene>
<evidence type="ECO:0000313" key="1">
    <source>
        <dbReference type="EMBL" id="HEU97889.1"/>
    </source>
</evidence>
<dbReference type="InterPro" id="IPR012440">
    <property type="entry name" value="DUF1641"/>
</dbReference>
<dbReference type="EMBL" id="DSFE01000075">
    <property type="protein sequence ID" value="HEU97889.1"/>
    <property type="molecule type" value="Genomic_DNA"/>
</dbReference>
<reference evidence="1" key="1">
    <citation type="journal article" date="2020" name="mSystems">
        <title>Genome- and Community-Level Interaction Insights into Carbon Utilization and Element Cycling Functions of Hydrothermarchaeota in Hydrothermal Sediment.</title>
        <authorList>
            <person name="Zhou Z."/>
            <person name="Liu Y."/>
            <person name="Xu W."/>
            <person name="Pan J."/>
            <person name="Luo Z.H."/>
            <person name="Li M."/>
        </authorList>
    </citation>
    <scope>NUCLEOTIDE SEQUENCE [LARGE SCALE GENOMIC DNA]</scope>
    <source>
        <strain evidence="1">SpSt-1259</strain>
    </source>
</reference>
<accession>A0A7C2ULH9</accession>
<dbReference type="Proteomes" id="UP000885664">
    <property type="component" value="Unassembled WGS sequence"/>
</dbReference>
<name>A0A7C2ULH9_9CREN</name>